<protein>
    <submittedName>
        <fullName evidence="1">DUF559 domain-containing protein</fullName>
    </submittedName>
</protein>
<reference evidence="1 2" key="1">
    <citation type="submission" date="2018-10" db="EMBL/GenBank/DDBJ databases">
        <title>Brevibacterium genomes from Austrain hard cheese rinds.</title>
        <authorList>
            <person name="Anast J.M."/>
            <person name="Dzieciol M."/>
            <person name="Schultz D.L."/>
            <person name="Mann E."/>
            <person name="Wagner M."/>
            <person name="Schmitz-Esser S."/>
        </authorList>
    </citation>
    <scope>NUCLEOTIDE SEQUENCE [LARGE SCALE GENOMIC DNA]</scope>
    <source>
        <strain evidence="1 2">L261</strain>
    </source>
</reference>
<dbReference type="InterPro" id="IPR011335">
    <property type="entry name" value="Restrct_endonuc-II-like"/>
</dbReference>
<dbReference type="SUPFAM" id="SSF52980">
    <property type="entry name" value="Restriction endonuclease-like"/>
    <property type="match status" value="1"/>
</dbReference>
<dbReference type="Gene3D" id="3.40.960.10">
    <property type="entry name" value="VSR Endonuclease"/>
    <property type="match status" value="1"/>
</dbReference>
<dbReference type="AlphaFoldDB" id="A0A368M9P6"/>
<dbReference type="InterPro" id="IPR007569">
    <property type="entry name" value="DUF559"/>
</dbReference>
<dbReference type="Proteomes" id="UP000297736">
    <property type="component" value="Unassembled WGS sequence"/>
</dbReference>
<proteinExistence type="predicted"/>
<dbReference type="EMBL" id="RHFF01000002">
    <property type="protein sequence ID" value="TGD40154.1"/>
    <property type="molecule type" value="Genomic_DNA"/>
</dbReference>
<dbReference type="Pfam" id="PF04480">
    <property type="entry name" value="DUF559"/>
    <property type="match status" value="1"/>
</dbReference>
<name>A0A368M9P6_BREAU</name>
<comment type="caution">
    <text evidence="1">The sequence shown here is derived from an EMBL/GenBank/DDBJ whole genome shotgun (WGS) entry which is preliminary data.</text>
</comment>
<sequence>MYAHITAARLVRLGFSREEIRRALRCCLRRVARGRYVTEFVCADAAHSELWESIKSGSSSEFVQFGDIRDQVERLKVLIRARAEHLQEGLLSRRTPRGGEIFSHLSAALIHELPVSSLSEHRVEVVRPKVSRTYTNLRVRRRLIPQTQMVKIGIYAVTSLERSLIDVARDYPLSVSVPMLDHALRCGSADLDDVRTVVSACVEIEGSRNVENALELADGRRESVAESVCAVRFYEFGIVGFLPQVNIFDTARNWLGRVDFCHEKAKIIVEVDGMGKYGLGSGDPKKEIEKEKLRESALSAAGYLVIRLTWRQLYRSELFHHILNATATRLSSN</sequence>
<organism evidence="1 2">
    <name type="scientific">Brevibacterium aurantiacum</name>
    <dbReference type="NCBI Taxonomy" id="273384"/>
    <lineage>
        <taxon>Bacteria</taxon>
        <taxon>Bacillati</taxon>
        <taxon>Actinomycetota</taxon>
        <taxon>Actinomycetes</taxon>
        <taxon>Micrococcales</taxon>
        <taxon>Brevibacteriaceae</taxon>
        <taxon>Brevibacterium</taxon>
    </lineage>
</organism>
<accession>A0A368M9P6</accession>
<gene>
    <name evidence="1" type="ORF">EB834_02815</name>
</gene>
<evidence type="ECO:0000313" key="2">
    <source>
        <dbReference type="Proteomes" id="UP000297736"/>
    </source>
</evidence>
<evidence type="ECO:0000313" key="1">
    <source>
        <dbReference type="EMBL" id="TGD40154.1"/>
    </source>
</evidence>